<dbReference type="AlphaFoldDB" id="A0A845MKI2"/>
<comment type="caution">
    <text evidence="6">The sequence shown here is derived from an EMBL/GenBank/DDBJ whole genome shotgun (WGS) entry which is preliminary data.</text>
</comment>
<proteinExistence type="inferred from homology"/>
<evidence type="ECO:0000259" key="5">
    <source>
        <dbReference type="PROSITE" id="PS51898"/>
    </source>
</evidence>
<dbReference type="RefSeq" id="WP_161340593.1">
    <property type="nucleotide sequence ID" value="NZ_JBHSDG010000003.1"/>
</dbReference>
<name>A0A845MKI2_9PROT</name>
<keyword evidence="7" id="KW-1185">Reference proteome</keyword>
<reference evidence="6 7" key="1">
    <citation type="journal article" date="2014" name="Int. J. Syst. Evol. Microbiol.">
        <title>Sneathiella chungangensis sp. nov., isolated from a marine sand, and emended description of the genus Sneathiella.</title>
        <authorList>
            <person name="Siamphan C."/>
            <person name="Kim H."/>
            <person name="Lee J.S."/>
            <person name="Kim W."/>
        </authorList>
    </citation>
    <scope>NUCLEOTIDE SEQUENCE [LARGE SCALE GENOMIC DNA]</scope>
    <source>
        <strain evidence="6 7">KCTC 32476</strain>
    </source>
</reference>
<dbReference type="Gene3D" id="1.10.443.10">
    <property type="entry name" value="Intergrase catalytic core"/>
    <property type="match status" value="1"/>
</dbReference>
<dbReference type="EMBL" id="WTVA01000015">
    <property type="protein sequence ID" value="MZR24135.1"/>
    <property type="molecule type" value="Genomic_DNA"/>
</dbReference>
<dbReference type="InterPro" id="IPR010998">
    <property type="entry name" value="Integrase_recombinase_N"/>
</dbReference>
<dbReference type="InterPro" id="IPR013762">
    <property type="entry name" value="Integrase-like_cat_sf"/>
</dbReference>
<dbReference type="Gene3D" id="1.10.150.130">
    <property type="match status" value="1"/>
</dbReference>
<dbReference type="Pfam" id="PF13356">
    <property type="entry name" value="Arm-DNA-bind_3"/>
    <property type="match status" value="1"/>
</dbReference>
<dbReference type="SUPFAM" id="SSF56349">
    <property type="entry name" value="DNA breaking-rejoining enzymes"/>
    <property type="match status" value="1"/>
</dbReference>
<dbReference type="InterPro" id="IPR050808">
    <property type="entry name" value="Phage_Integrase"/>
</dbReference>
<dbReference type="GO" id="GO:0006310">
    <property type="term" value="P:DNA recombination"/>
    <property type="evidence" value="ECO:0007669"/>
    <property type="project" value="UniProtKB-KW"/>
</dbReference>
<evidence type="ECO:0000256" key="3">
    <source>
        <dbReference type="ARBA" id="ARBA00023125"/>
    </source>
</evidence>
<dbReference type="Pfam" id="PF00589">
    <property type="entry name" value="Phage_integrase"/>
    <property type="match status" value="1"/>
</dbReference>
<sequence length="394" mass="44993">MVTHSRYRLTKRLIDSFEYGGGTDVRWDESIPGFGLRIYPSGKKAFILRYRAQGRKRLLTLGRFGADLTLEEARDKAKAHRVSVRDGKDPLEERKKFSQGKTFKELSEKYIRDHAKPHKKTWKTDESRLERHIPASWNSRLVTTINRDDVSGLHAKIGVTAPYEANRTLDLLRVIFEKARGWYFIESMAENPATGIKKFREHKRKRFVTREELPKLAKAIDKEQSIYVRSALWLYLLTGLRKNELLRVKRSEVDYSRQMLRLPDTKSGDEQEVTLSAAAMAIINAIPAEQKNPYLFPGKIKGRHIVNIDKAWRRVRASAGIDDLHLHDLRRSVGSWLTQTGVDLNVIKSALRHSNIATTLTYARLGDDPARAAMEAHGESIMTVAGKARPKGAV</sequence>
<evidence type="ECO:0000313" key="7">
    <source>
        <dbReference type="Proteomes" id="UP000445696"/>
    </source>
</evidence>
<evidence type="ECO:0000313" key="6">
    <source>
        <dbReference type="EMBL" id="MZR24135.1"/>
    </source>
</evidence>
<organism evidence="6 7">
    <name type="scientific">Sneathiella chungangensis</name>
    <dbReference type="NCBI Taxonomy" id="1418234"/>
    <lineage>
        <taxon>Bacteria</taxon>
        <taxon>Pseudomonadati</taxon>
        <taxon>Pseudomonadota</taxon>
        <taxon>Alphaproteobacteria</taxon>
        <taxon>Sneathiellales</taxon>
        <taxon>Sneathiellaceae</taxon>
        <taxon>Sneathiella</taxon>
    </lineage>
</organism>
<dbReference type="PANTHER" id="PTHR30629">
    <property type="entry name" value="PROPHAGE INTEGRASE"/>
    <property type="match status" value="1"/>
</dbReference>
<protein>
    <submittedName>
        <fullName evidence="6">Tyrosine-type recombinase/integrase</fullName>
    </submittedName>
</protein>
<evidence type="ECO:0000256" key="4">
    <source>
        <dbReference type="ARBA" id="ARBA00023172"/>
    </source>
</evidence>
<comment type="similarity">
    <text evidence="1">Belongs to the 'phage' integrase family.</text>
</comment>
<evidence type="ECO:0000256" key="2">
    <source>
        <dbReference type="ARBA" id="ARBA00022908"/>
    </source>
</evidence>
<dbReference type="PROSITE" id="PS51898">
    <property type="entry name" value="TYR_RECOMBINASE"/>
    <property type="match status" value="1"/>
</dbReference>
<dbReference type="Proteomes" id="UP000445696">
    <property type="component" value="Unassembled WGS sequence"/>
</dbReference>
<keyword evidence="4" id="KW-0233">DNA recombination</keyword>
<dbReference type="InterPro" id="IPR025166">
    <property type="entry name" value="Integrase_DNA_bind_dom"/>
</dbReference>
<dbReference type="PANTHER" id="PTHR30629:SF2">
    <property type="entry name" value="PROPHAGE INTEGRASE INTS-RELATED"/>
    <property type="match status" value="1"/>
</dbReference>
<dbReference type="GO" id="GO:0015074">
    <property type="term" value="P:DNA integration"/>
    <property type="evidence" value="ECO:0007669"/>
    <property type="project" value="UniProtKB-KW"/>
</dbReference>
<dbReference type="Gene3D" id="3.30.160.390">
    <property type="entry name" value="Integrase, DNA-binding domain"/>
    <property type="match status" value="1"/>
</dbReference>
<gene>
    <name evidence="6" type="ORF">GQF03_17510</name>
</gene>
<dbReference type="GO" id="GO:0003677">
    <property type="term" value="F:DNA binding"/>
    <property type="evidence" value="ECO:0007669"/>
    <property type="project" value="UniProtKB-KW"/>
</dbReference>
<accession>A0A845MKI2</accession>
<dbReference type="OrthoDB" id="6388170at2"/>
<dbReference type="InterPro" id="IPR002104">
    <property type="entry name" value="Integrase_catalytic"/>
</dbReference>
<keyword evidence="2" id="KW-0229">DNA integration</keyword>
<dbReference type="CDD" id="cd00796">
    <property type="entry name" value="INT_Rci_Hp1_C"/>
    <property type="match status" value="1"/>
</dbReference>
<feature type="domain" description="Tyr recombinase" evidence="5">
    <location>
        <begin position="203"/>
        <end position="375"/>
    </location>
</feature>
<dbReference type="InterPro" id="IPR011010">
    <property type="entry name" value="DNA_brk_join_enz"/>
</dbReference>
<evidence type="ECO:0000256" key="1">
    <source>
        <dbReference type="ARBA" id="ARBA00008857"/>
    </source>
</evidence>
<dbReference type="InterPro" id="IPR038488">
    <property type="entry name" value="Integrase_DNA-bd_sf"/>
</dbReference>
<keyword evidence="3" id="KW-0238">DNA-binding</keyword>